<name>A0A5C6DK45_9BACT</name>
<dbReference type="GO" id="GO:0009313">
    <property type="term" value="P:oligosaccharide catabolic process"/>
    <property type="evidence" value="ECO:0007669"/>
    <property type="project" value="TreeGrafter"/>
</dbReference>
<reference evidence="6 7" key="1">
    <citation type="submission" date="2019-02" db="EMBL/GenBank/DDBJ databases">
        <title>Deep-cultivation of Planctomycetes and their phenomic and genomic characterization uncovers novel biology.</title>
        <authorList>
            <person name="Wiegand S."/>
            <person name="Jogler M."/>
            <person name="Boedeker C."/>
            <person name="Pinto D."/>
            <person name="Vollmers J."/>
            <person name="Rivas-Marin E."/>
            <person name="Kohn T."/>
            <person name="Peeters S.H."/>
            <person name="Heuer A."/>
            <person name="Rast P."/>
            <person name="Oberbeckmann S."/>
            <person name="Bunk B."/>
            <person name="Jeske O."/>
            <person name="Meyerdierks A."/>
            <person name="Storesund J.E."/>
            <person name="Kallscheuer N."/>
            <person name="Luecker S."/>
            <person name="Lage O.M."/>
            <person name="Pohl T."/>
            <person name="Merkel B.J."/>
            <person name="Hornburger P."/>
            <person name="Mueller R.-W."/>
            <person name="Bruemmer F."/>
            <person name="Labrenz M."/>
            <person name="Spormann A.M."/>
            <person name="Op Den Camp H."/>
            <person name="Overmann J."/>
            <person name="Amann R."/>
            <person name="Jetten M.S.M."/>
            <person name="Mascher T."/>
            <person name="Medema M.H."/>
            <person name="Devos D.P."/>
            <person name="Kaster A.-K."/>
            <person name="Ovreas L."/>
            <person name="Rohde M."/>
            <person name="Galperin M.Y."/>
            <person name="Jogler C."/>
        </authorList>
    </citation>
    <scope>NUCLEOTIDE SEQUENCE [LARGE SCALE GENOMIC DNA]</scope>
    <source>
        <strain evidence="6 7">Q31b</strain>
    </source>
</reference>
<gene>
    <name evidence="6" type="primary">nedA_2</name>
    <name evidence="6" type="ORF">Q31b_47650</name>
</gene>
<dbReference type="SUPFAM" id="SSF50939">
    <property type="entry name" value="Sialidases"/>
    <property type="match status" value="1"/>
</dbReference>
<dbReference type="PANTHER" id="PTHR10628:SF30">
    <property type="entry name" value="EXO-ALPHA-SIALIDASE"/>
    <property type="match status" value="1"/>
</dbReference>
<dbReference type="CDD" id="cd15482">
    <property type="entry name" value="Sialidase_non-viral"/>
    <property type="match status" value="1"/>
</dbReference>
<dbReference type="PANTHER" id="PTHR10628">
    <property type="entry name" value="SIALIDASE"/>
    <property type="match status" value="1"/>
</dbReference>
<protein>
    <recommendedName>
        <fullName evidence="3">exo-alpha-sialidase</fullName>
        <ecNumber evidence="3">3.2.1.18</ecNumber>
    </recommendedName>
</protein>
<dbReference type="GO" id="GO:0016020">
    <property type="term" value="C:membrane"/>
    <property type="evidence" value="ECO:0007669"/>
    <property type="project" value="TreeGrafter"/>
</dbReference>
<dbReference type="AlphaFoldDB" id="A0A5C6DK45"/>
<accession>A0A5C6DK45</accession>
<evidence type="ECO:0000256" key="1">
    <source>
        <dbReference type="ARBA" id="ARBA00000427"/>
    </source>
</evidence>
<comment type="catalytic activity">
    <reaction evidence="1">
        <text>Hydrolysis of alpha-(2-&gt;3)-, alpha-(2-&gt;6)-, alpha-(2-&gt;8)- glycosidic linkages of terminal sialic acid residues in oligosaccharides, glycoproteins, glycolipids, colominic acid and synthetic substrates.</text>
        <dbReference type="EC" id="3.2.1.18"/>
    </reaction>
</comment>
<evidence type="ECO:0000313" key="6">
    <source>
        <dbReference type="EMBL" id="TWU36484.1"/>
    </source>
</evidence>
<feature type="signal peptide" evidence="4">
    <location>
        <begin position="1"/>
        <end position="25"/>
    </location>
</feature>
<keyword evidence="6" id="KW-0326">Glycosidase</keyword>
<dbReference type="InterPro" id="IPR026856">
    <property type="entry name" value="Sialidase_fam"/>
</dbReference>
<dbReference type="Pfam" id="PF13088">
    <property type="entry name" value="BNR_2"/>
    <property type="match status" value="1"/>
</dbReference>
<evidence type="ECO:0000259" key="5">
    <source>
        <dbReference type="Pfam" id="PF13088"/>
    </source>
</evidence>
<evidence type="ECO:0000256" key="2">
    <source>
        <dbReference type="ARBA" id="ARBA00009348"/>
    </source>
</evidence>
<sequence length="392" mass="43528" precursor="true">MNPKCMQTRSLIVFMLLMPYGTSNADDRATTAYSGDAIFVAGEDGYDTYRIPALAVTNRGTVLAICEGRVNASSDAGDIDLVIKRSTDSGETWSDLNVIWSDERNTCGNPCTVVDRDTGTIWLLSTWNHGSDHERQIINQQSKDTRRVFVLASQDDGLTWSEPQQITDNVKLEDWTWYATGPGSGIQIQQGPHQGRLVIPCDHIEADSKRYYSHAIFSDDHGQTWQLGDSTPNHRVNECQVVEIAGGRLMLNMRNYDRSQKSRQIAFSDNGGETWKDQTFDTTLVDPICQAAIERFCFEKGESESVLLFSNPASTSSRTKMTLRASYDSGKTWTGQRVLFAAAAAYSDLAVLPNGTIACFHEAGQKNAYESIRFTKIKLSQLTASPEVSDDK</sequence>
<feature type="domain" description="Sialidase" evidence="5">
    <location>
        <begin position="72"/>
        <end position="357"/>
    </location>
</feature>
<dbReference type="GO" id="GO:0004308">
    <property type="term" value="F:exo-alpha-sialidase activity"/>
    <property type="evidence" value="ECO:0007669"/>
    <property type="project" value="UniProtKB-EC"/>
</dbReference>
<dbReference type="Gene3D" id="2.120.10.10">
    <property type="match status" value="1"/>
</dbReference>
<dbReference type="Proteomes" id="UP000315471">
    <property type="component" value="Unassembled WGS sequence"/>
</dbReference>
<feature type="chain" id="PRO_5023065912" description="exo-alpha-sialidase" evidence="4">
    <location>
        <begin position="26"/>
        <end position="392"/>
    </location>
</feature>
<evidence type="ECO:0000256" key="3">
    <source>
        <dbReference type="ARBA" id="ARBA00012733"/>
    </source>
</evidence>
<dbReference type="GO" id="GO:0006689">
    <property type="term" value="P:ganglioside catabolic process"/>
    <property type="evidence" value="ECO:0007669"/>
    <property type="project" value="TreeGrafter"/>
</dbReference>
<dbReference type="GO" id="GO:0005737">
    <property type="term" value="C:cytoplasm"/>
    <property type="evidence" value="ECO:0007669"/>
    <property type="project" value="TreeGrafter"/>
</dbReference>
<comment type="similarity">
    <text evidence="2">Belongs to the glycosyl hydrolase 33 family.</text>
</comment>
<evidence type="ECO:0000313" key="7">
    <source>
        <dbReference type="Proteomes" id="UP000315471"/>
    </source>
</evidence>
<evidence type="ECO:0000256" key="4">
    <source>
        <dbReference type="SAM" id="SignalP"/>
    </source>
</evidence>
<dbReference type="InterPro" id="IPR011040">
    <property type="entry name" value="Sialidase"/>
</dbReference>
<dbReference type="InterPro" id="IPR036278">
    <property type="entry name" value="Sialidase_sf"/>
</dbReference>
<dbReference type="EC" id="3.2.1.18" evidence="3"/>
<keyword evidence="4" id="KW-0732">Signal</keyword>
<keyword evidence="7" id="KW-1185">Reference proteome</keyword>
<proteinExistence type="inferred from homology"/>
<organism evidence="6 7">
    <name type="scientific">Novipirellula aureliae</name>
    <dbReference type="NCBI Taxonomy" id="2527966"/>
    <lineage>
        <taxon>Bacteria</taxon>
        <taxon>Pseudomonadati</taxon>
        <taxon>Planctomycetota</taxon>
        <taxon>Planctomycetia</taxon>
        <taxon>Pirellulales</taxon>
        <taxon>Pirellulaceae</taxon>
        <taxon>Novipirellula</taxon>
    </lineage>
</organism>
<dbReference type="EMBL" id="SJPY01000008">
    <property type="protein sequence ID" value="TWU36484.1"/>
    <property type="molecule type" value="Genomic_DNA"/>
</dbReference>
<comment type="caution">
    <text evidence="6">The sequence shown here is derived from an EMBL/GenBank/DDBJ whole genome shotgun (WGS) entry which is preliminary data.</text>
</comment>
<keyword evidence="6" id="KW-0378">Hydrolase</keyword>